<dbReference type="PANTHER" id="PTHR46579:SF2">
    <property type="entry name" value="C2H2-TYPE DOMAIN-CONTAINING PROTEIN"/>
    <property type="match status" value="1"/>
</dbReference>
<evidence type="ECO:0000313" key="1">
    <source>
        <dbReference type="EMBL" id="GES83428.1"/>
    </source>
</evidence>
<proteinExistence type="predicted"/>
<name>A0A8H3LD10_9GLOM</name>
<organism evidence="1 2">
    <name type="scientific">Rhizophagus clarus</name>
    <dbReference type="NCBI Taxonomy" id="94130"/>
    <lineage>
        <taxon>Eukaryota</taxon>
        <taxon>Fungi</taxon>
        <taxon>Fungi incertae sedis</taxon>
        <taxon>Mucoromycota</taxon>
        <taxon>Glomeromycotina</taxon>
        <taxon>Glomeromycetes</taxon>
        <taxon>Glomerales</taxon>
        <taxon>Glomeraceae</taxon>
        <taxon>Rhizophagus</taxon>
    </lineage>
</organism>
<evidence type="ECO:0008006" key="3">
    <source>
        <dbReference type="Google" id="ProtNLM"/>
    </source>
</evidence>
<comment type="caution">
    <text evidence="1">The sequence shown here is derived from an EMBL/GenBank/DDBJ whole genome shotgun (WGS) entry which is preliminary data.</text>
</comment>
<dbReference type="EMBL" id="BLAL01000068">
    <property type="protein sequence ID" value="GES83428.1"/>
    <property type="molecule type" value="Genomic_DNA"/>
</dbReference>
<evidence type="ECO:0000313" key="2">
    <source>
        <dbReference type="Proteomes" id="UP000615446"/>
    </source>
</evidence>
<accession>A0A8H3LD10</accession>
<protein>
    <recommendedName>
        <fullName evidence="3">DUF4218 domain-containing protein</fullName>
    </recommendedName>
</protein>
<dbReference type="Proteomes" id="UP000615446">
    <property type="component" value="Unassembled WGS sequence"/>
</dbReference>
<dbReference type="OrthoDB" id="2431110at2759"/>
<gene>
    <name evidence="1" type="ORF">RCL2_001058700</name>
</gene>
<sequence length="158" mass="18703">MEQLQVTQQRMDHVELPSDIGRIPPKIAIRNDGFSNLTADQWKTFIMIYSTNILWDMLDNNDRKILGHFVQTCNLLVARFITENDLKEAQERLKDMTCVIENTYGLEFITSNIHLALHISDCCRDYSPIYSYWLFPFERLNGYIDKILTLLRYLVIFF</sequence>
<dbReference type="AlphaFoldDB" id="A0A8H3LD10"/>
<dbReference type="PANTHER" id="PTHR46579">
    <property type="entry name" value="F5/8 TYPE C DOMAIN-CONTAINING PROTEIN-RELATED"/>
    <property type="match status" value="1"/>
</dbReference>
<reference evidence="1" key="1">
    <citation type="submission" date="2019-10" db="EMBL/GenBank/DDBJ databases">
        <title>Conservation and host-specific expression of non-tandemly repeated heterogenous ribosome RNA gene in arbuscular mycorrhizal fungi.</title>
        <authorList>
            <person name="Maeda T."/>
            <person name="Kobayashi Y."/>
            <person name="Nakagawa T."/>
            <person name="Ezawa T."/>
            <person name="Yamaguchi K."/>
            <person name="Bino T."/>
            <person name="Nishimoto Y."/>
            <person name="Shigenobu S."/>
            <person name="Kawaguchi M."/>
        </authorList>
    </citation>
    <scope>NUCLEOTIDE SEQUENCE</scope>
    <source>
        <strain evidence="1">HR1</strain>
    </source>
</reference>